<proteinExistence type="predicted"/>
<dbReference type="NCBIfam" id="NF033768">
    <property type="entry name" value="myxo_SS_tail"/>
    <property type="match status" value="1"/>
</dbReference>
<dbReference type="AlphaFoldDB" id="A0A9X3ELJ7"/>
<keyword evidence="2" id="KW-1185">Reference proteome</keyword>
<sequence length="97" mass="10596">MGSLDKEVIRRVVRAHVGEVRACYEQGLQRDPNLKGRVTLDLRIETSGEVSSASVVEDTLTENSVAACIAAAARRWRFPGDAPNVATVRYPFVLEPG</sequence>
<gene>
    <name evidence="1" type="ORF">OV079_12100</name>
</gene>
<dbReference type="Gene3D" id="3.30.2420.10">
    <property type="entry name" value="TonB"/>
    <property type="match status" value="1"/>
</dbReference>
<comment type="caution">
    <text evidence="1">The sequence shown here is derived from an EMBL/GenBank/DDBJ whole genome shotgun (WGS) entry which is preliminary data.</text>
</comment>
<evidence type="ECO:0000313" key="2">
    <source>
        <dbReference type="Proteomes" id="UP001150924"/>
    </source>
</evidence>
<organism evidence="1 2">
    <name type="scientific">Nannocystis pusilla</name>
    <dbReference type="NCBI Taxonomy" id="889268"/>
    <lineage>
        <taxon>Bacteria</taxon>
        <taxon>Pseudomonadati</taxon>
        <taxon>Myxococcota</taxon>
        <taxon>Polyangia</taxon>
        <taxon>Nannocystales</taxon>
        <taxon>Nannocystaceae</taxon>
        <taxon>Nannocystis</taxon>
    </lineage>
</organism>
<dbReference type="Proteomes" id="UP001150924">
    <property type="component" value="Unassembled WGS sequence"/>
</dbReference>
<dbReference type="EMBL" id="JAPNKE010000002">
    <property type="protein sequence ID" value="MCY1006289.1"/>
    <property type="molecule type" value="Genomic_DNA"/>
</dbReference>
<name>A0A9X3ELJ7_9BACT</name>
<dbReference type="SUPFAM" id="SSF74653">
    <property type="entry name" value="TolA/TonB C-terminal domain"/>
    <property type="match status" value="1"/>
</dbReference>
<accession>A0A9X3ELJ7</accession>
<dbReference type="RefSeq" id="WP_267778522.1">
    <property type="nucleotide sequence ID" value="NZ_JAPNKE010000002.1"/>
</dbReference>
<protein>
    <submittedName>
        <fullName evidence="1">AgmX/PglI C-terminal domain-containing protein</fullName>
    </submittedName>
</protein>
<dbReference type="InterPro" id="IPR049806">
    <property type="entry name" value="MasK-like_C"/>
</dbReference>
<reference evidence="1" key="1">
    <citation type="submission" date="2022-11" db="EMBL/GenBank/DDBJ databases">
        <title>Minimal conservation of predation-associated metabolite biosynthetic gene clusters underscores biosynthetic potential of Myxococcota including descriptions for ten novel species: Archangium lansinium sp. nov., Myxococcus landrumus sp. nov., Nannocystis bai.</title>
        <authorList>
            <person name="Ahearne A."/>
            <person name="Stevens C."/>
            <person name="Phillips K."/>
        </authorList>
    </citation>
    <scope>NUCLEOTIDE SEQUENCE</scope>
    <source>
        <strain evidence="1">Na p29</strain>
    </source>
</reference>
<evidence type="ECO:0000313" key="1">
    <source>
        <dbReference type="EMBL" id="MCY1006289.1"/>
    </source>
</evidence>